<feature type="region of interest" description="Disordered" evidence="1">
    <location>
        <begin position="483"/>
        <end position="502"/>
    </location>
</feature>
<accession>A0AAE0XRT4</accession>
<evidence type="ECO:0000256" key="1">
    <source>
        <dbReference type="SAM" id="MobiDB-lite"/>
    </source>
</evidence>
<feature type="compositionally biased region" description="Basic and acidic residues" evidence="1">
    <location>
        <begin position="187"/>
        <end position="196"/>
    </location>
</feature>
<comment type="caution">
    <text evidence="3">The sequence shown here is derived from an EMBL/GenBank/DDBJ whole genome shotgun (WGS) entry which is preliminary data.</text>
</comment>
<feature type="region of interest" description="Disordered" evidence="1">
    <location>
        <begin position="439"/>
        <end position="466"/>
    </location>
</feature>
<feature type="compositionally biased region" description="Polar residues" evidence="1">
    <location>
        <begin position="209"/>
        <end position="233"/>
    </location>
</feature>
<feature type="compositionally biased region" description="Polar residues" evidence="1">
    <location>
        <begin position="151"/>
        <end position="161"/>
    </location>
</feature>
<feature type="compositionally biased region" description="Pro residues" evidence="1">
    <location>
        <begin position="276"/>
        <end position="286"/>
    </location>
</feature>
<dbReference type="AlphaFoldDB" id="A0AAE0XRT4"/>
<sequence length="825" mass="88024">MNNATSSVFAHESTLLIPESVAWLPYVGLVLVVLIALGLDFYKFHQKNRVKYACMKEHASIMSHSPKRQRICMISGVGLRFKKGKLVLGEVWNTSPSSSEISSYSPWREGLHSGQGQSDGDGCYSREITPSDDGGGGATGFYDRQKPPARQDSNPFRSLLNSDEDEDAYREPTAWSLGGEIISAGSGRDRPGDDSLHSYGFSVLGSEVEGQTTGKGQGQDNKTSGQKQKQILASVTVEPNRLQTSTPSGDPPSQRLVDASTQTDPMEVSHNIDLSDPPPRYVPPLRPGSGGGQRRSVLDPSRQYLGEQDYLEGGCPPASPRPHSPYHPVPGGYNTIGGYGSHHHKTTRRMTLGGAGLSPPEPQPTVIDFSPRPHSGDRSRDSASNPATPRQPRSKFEQRRRHDLGLDIFSSPRSPTTEIVAKDHGFELAGVEVPYVAGGPSSLSSGQQGGAGSNSAGGGGGGSMFKAPGMQVQGKSFIRPVMSSSATSSPLNAGGFRNKTESSSALSEAVEFGPAVQRPSYRRVHSLSMEMDESHSHHPSSARSLPIVPALAPKSGSRRTSHGQMRTTHSGRPSSTSPRPRKERHRSKASIGGGVDDGGGGGGGAGGRQENLMKEEDMEESAEGGAGQEREDGTPKGRITLSPRSTPLNTLSVPGSFEDSLDVEYRPGHQSNSLKHPQLRHQREAKEVRQQQQQQQHHHYHHERHDSQQKRKLSSQSFSAGSGSSGLGRRKSERSRSGSGGGEKGLKTAPPSIPSHLYHEDEEGFFSSTAAAAHAALNRGMSSGAGHDQHRKGILFFSRLAGAGRHASESTSGGARKSGGGGFES</sequence>
<feature type="compositionally biased region" description="Gly residues" evidence="1">
    <location>
        <begin position="447"/>
        <end position="463"/>
    </location>
</feature>
<proteinExistence type="predicted"/>
<feature type="compositionally biased region" description="Low complexity" evidence="1">
    <location>
        <begin position="95"/>
        <end position="105"/>
    </location>
</feature>
<feature type="region of interest" description="Disordered" evidence="1">
    <location>
        <begin position="94"/>
        <end position="301"/>
    </location>
</feature>
<feature type="compositionally biased region" description="Polar residues" evidence="1">
    <location>
        <begin position="642"/>
        <end position="653"/>
    </location>
</feature>
<gene>
    <name evidence="3" type="ORF">RRG08_058924</name>
</gene>
<feature type="compositionally biased region" description="Gly residues" evidence="1">
    <location>
        <begin position="816"/>
        <end position="825"/>
    </location>
</feature>
<name>A0AAE0XRT4_9GAST</name>
<keyword evidence="2" id="KW-1133">Transmembrane helix</keyword>
<evidence type="ECO:0000313" key="3">
    <source>
        <dbReference type="EMBL" id="KAK3705843.1"/>
    </source>
</evidence>
<feature type="region of interest" description="Disordered" evidence="1">
    <location>
        <begin position="552"/>
        <end position="758"/>
    </location>
</feature>
<keyword evidence="2" id="KW-0472">Membrane</keyword>
<evidence type="ECO:0000313" key="4">
    <source>
        <dbReference type="Proteomes" id="UP001283361"/>
    </source>
</evidence>
<organism evidence="3 4">
    <name type="scientific">Elysia crispata</name>
    <name type="common">lettuce slug</name>
    <dbReference type="NCBI Taxonomy" id="231223"/>
    <lineage>
        <taxon>Eukaryota</taxon>
        <taxon>Metazoa</taxon>
        <taxon>Spiralia</taxon>
        <taxon>Lophotrochozoa</taxon>
        <taxon>Mollusca</taxon>
        <taxon>Gastropoda</taxon>
        <taxon>Heterobranchia</taxon>
        <taxon>Euthyneura</taxon>
        <taxon>Panpulmonata</taxon>
        <taxon>Sacoglossa</taxon>
        <taxon>Placobranchoidea</taxon>
        <taxon>Plakobranchidae</taxon>
        <taxon>Elysia</taxon>
    </lineage>
</organism>
<feature type="compositionally biased region" description="Basic residues" evidence="1">
    <location>
        <begin position="579"/>
        <end position="588"/>
    </location>
</feature>
<protein>
    <submittedName>
        <fullName evidence="3">Uncharacterized protein</fullName>
    </submittedName>
</protein>
<dbReference type="EMBL" id="JAWDGP010007763">
    <property type="protein sequence ID" value="KAK3705843.1"/>
    <property type="molecule type" value="Genomic_DNA"/>
</dbReference>
<keyword evidence="4" id="KW-1185">Reference proteome</keyword>
<feature type="transmembrane region" description="Helical" evidence="2">
    <location>
        <begin position="23"/>
        <end position="42"/>
    </location>
</feature>
<feature type="compositionally biased region" description="Gly residues" evidence="1">
    <location>
        <begin position="591"/>
        <end position="607"/>
    </location>
</feature>
<keyword evidence="2" id="KW-0812">Transmembrane</keyword>
<dbReference type="Proteomes" id="UP001283361">
    <property type="component" value="Unassembled WGS sequence"/>
</dbReference>
<feature type="region of interest" description="Disordered" evidence="1">
    <location>
        <begin position="337"/>
        <end position="416"/>
    </location>
</feature>
<reference evidence="3" key="1">
    <citation type="journal article" date="2023" name="G3 (Bethesda)">
        <title>A reference genome for the long-term kleptoplast-retaining sea slug Elysia crispata morphotype clarki.</title>
        <authorList>
            <person name="Eastman K.E."/>
            <person name="Pendleton A.L."/>
            <person name="Shaikh M.A."/>
            <person name="Suttiyut T."/>
            <person name="Ogas R."/>
            <person name="Tomko P."/>
            <person name="Gavelis G."/>
            <person name="Widhalm J.R."/>
            <person name="Wisecaver J.H."/>
        </authorList>
    </citation>
    <scope>NUCLEOTIDE SEQUENCE</scope>
    <source>
        <strain evidence="3">ECLA1</strain>
    </source>
</reference>
<evidence type="ECO:0000256" key="2">
    <source>
        <dbReference type="SAM" id="Phobius"/>
    </source>
</evidence>
<feature type="compositionally biased region" description="Low complexity" evidence="1">
    <location>
        <begin position="566"/>
        <end position="578"/>
    </location>
</feature>
<feature type="region of interest" description="Disordered" evidence="1">
    <location>
        <begin position="802"/>
        <end position="825"/>
    </location>
</feature>